<evidence type="ECO:0000256" key="4">
    <source>
        <dbReference type="SAM" id="SignalP"/>
    </source>
</evidence>
<evidence type="ECO:0000256" key="2">
    <source>
        <dbReference type="ARBA" id="ARBA00022729"/>
    </source>
</evidence>
<keyword evidence="7" id="KW-1185">Reference proteome</keyword>
<evidence type="ECO:0000256" key="3">
    <source>
        <dbReference type="ARBA" id="ARBA00022801"/>
    </source>
</evidence>
<evidence type="ECO:0000259" key="5">
    <source>
        <dbReference type="Pfam" id="PF01764"/>
    </source>
</evidence>
<dbReference type="Pfam" id="PF01764">
    <property type="entry name" value="Lipase_3"/>
    <property type="match status" value="1"/>
</dbReference>
<feature type="domain" description="Fungal lipase-type" evidence="5">
    <location>
        <begin position="104"/>
        <end position="248"/>
    </location>
</feature>
<proteinExistence type="predicted"/>
<dbReference type="RefSeq" id="XP_020068870.1">
    <property type="nucleotide sequence ID" value="XM_020217633.1"/>
</dbReference>
<dbReference type="EMBL" id="KV453938">
    <property type="protein sequence ID" value="ODV71831.1"/>
    <property type="molecule type" value="Genomic_DNA"/>
</dbReference>
<dbReference type="Gene3D" id="3.40.50.1820">
    <property type="entry name" value="alpha/beta hydrolase"/>
    <property type="match status" value="1"/>
</dbReference>
<feature type="signal peptide" evidence="4">
    <location>
        <begin position="1"/>
        <end position="15"/>
    </location>
</feature>
<keyword evidence="3 6" id="KW-0378">Hydrolase</keyword>
<feature type="chain" id="PRO_5012407539" description="triacylglycerol lipase" evidence="4">
    <location>
        <begin position="16"/>
        <end position="350"/>
    </location>
</feature>
<dbReference type="GO" id="GO:0004806">
    <property type="term" value="F:triacylglycerol lipase activity"/>
    <property type="evidence" value="ECO:0007669"/>
    <property type="project" value="UniProtKB-EC"/>
</dbReference>
<dbReference type="InterPro" id="IPR029058">
    <property type="entry name" value="AB_hydrolase_fold"/>
</dbReference>
<gene>
    <name evidence="6" type="ORF">CYBJADRAFT_28647</name>
</gene>
<dbReference type="AlphaFoldDB" id="A0A1E4RXB1"/>
<dbReference type="InterPro" id="IPR051299">
    <property type="entry name" value="AB_hydrolase_lip/est"/>
</dbReference>
<dbReference type="CDD" id="cd00519">
    <property type="entry name" value="Lipase_3"/>
    <property type="match status" value="1"/>
</dbReference>
<reference evidence="6 7" key="1">
    <citation type="journal article" date="2016" name="Proc. Natl. Acad. Sci. U.S.A.">
        <title>Comparative genomics of biotechnologically important yeasts.</title>
        <authorList>
            <person name="Riley R."/>
            <person name="Haridas S."/>
            <person name="Wolfe K.H."/>
            <person name="Lopes M.R."/>
            <person name="Hittinger C.T."/>
            <person name="Goeker M."/>
            <person name="Salamov A.A."/>
            <person name="Wisecaver J.H."/>
            <person name="Long T.M."/>
            <person name="Calvey C.H."/>
            <person name="Aerts A.L."/>
            <person name="Barry K.W."/>
            <person name="Choi C."/>
            <person name="Clum A."/>
            <person name="Coughlan A.Y."/>
            <person name="Deshpande S."/>
            <person name="Douglass A.P."/>
            <person name="Hanson S.J."/>
            <person name="Klenk H.-P."/>
            <person name="LaButti K.M."/>
            <person name="Lapidus A."/>
            <person name="Lindquist E.A."/>
            <person name="Lipzen A.M."/>
            <person name="Meier-Kolthoff J.P."/>
            <person name="Ohm R.A."/>
            <person name="Otillar R.P."/>
            <person name="Pangilinan J.L."/>
            <person name="Peng Y."/>
            <person name="Rokas A."/>
            <person name="Rosa C.A."/>
            <person name="Scheuner C."/>
            <person name="Sibirny A.A."/>
            <person name="Slot J.C."/>
            <person name="Stielow J.B."/>
            <person name="Sun H."/>
            <person name="Kurtzman C.P."/>
            <person name="Blackwell M."/>
            <person name="Grigoriev I.V."/>
            <person name="Jeffries T.W."/>
        </authorList>
    </citation>
    <scope>NUCLEOTIDE SEQUENCE [LARGE SCALE GENOMIC DNA]</scope>
    <source>
        <strain evidence="7">ATCC 18201 / CBS 1600 / BCRC 20928 / JCM 3617 / NBRC 0987 / NRRL Y-1542</strain>
    </source>
</reference>
<protein>
    <recommendedName>
        <fullName evidence="1">triacylglycerol lipase</fullName>
        <ecNumber evidence="1">3.1.1.3</ecNumber>
    </recommendedName>
</protein>
<dbReference type="EC" id="3.1.1.3" evidence="1"/>
<name>A0A1E4RXB1_CYBJN</name>
<accession>A0A1E4RXB1</accession>
<dbReference type="OMA" id="HAGEVYI"/>
<dbReference type="PANTHER" id="PTHR46640">
    <property type="entry name" value="TRIACYLGLYCEROL LIPASE, PUTATIVE (AFU_ORTHOLOGUE AFUA_6G06510)-RELATED"/>
    <property type="match status" value="1"/>
</dbReference>
<keyword evidence="2 4" id="KW-0732">Signal</keyword>
<dbReference type="Proteomes" id="UP000094389">
    <property type="component" value="Unassembled WGS sequence"/>
</dbReference>
<dbReference type="GO" id="GO:0006629">
    <property type="term" value="P:lipid metabolic process"/>
    <property type="evidence" value="ECO:0007669"/>
    <property type="project" value="InterPro"/>
</dbReference>
<evidence type="ECO:0000256" key="1">
    <source>
        <dbReference type="ARBA" id="ARBA00013279"/>
    </source>
</evidence>
<sequence length="350" mass="39390">MMLLCLALGVLSVLAQLQYTHIPQELYDNLTTFAHLIDIAYCISPVSGISPPFQCDNDCDSFHGIEVVHQWSSEGRLPLRGPSQSLLETSGYMALWHEQLMILIVLRGTRSFKDTLTDLNTEMVAYEESPSTCVNCKVHKGFYMSYLLTWDGIKTHVDYYTQLYPDYEVRVMGHSLGGAISVFIGLKLALLDDSKDIKVVTMGQPMVGNPQFAQFIDSTFKLDLDEPFIEGSILRITHRNDPVVKLPMYDNRNWLSGSQFEHSGNEIFINESLVRKYTPQLQNVVYCDGHEDEGCSAGVPFTSDNRQHLNYFRKLGTCGFGFLGHLWNLKRKSSSSSSSSSLLSPSTEIL</sequence>
<dbReference type="GeneID" id="30992029"/>
<evidence type="ECO:0000313" key="6">
    <source>
        <dbReference type="EMBL" id="ODV71831.1"/>
    </source>
</evidence>
<organism evidence="6 7">
    <name type="scientific">Cyberlindnera jadinii (strain ATCC 18201 / CBS 1600 / BCRC 20928 / JCM 3617 / NBRC 0987 / NRRL Y-1542)</name>
    <name type="common">Torula yeast</name>
    <name type="synonym">Candida utilis</name>
    <dbReference type="NCBI Taxonomy" id="983966"/>
    <lineage>
        <taxon>Eukaryota</taxon>
        <taxon>Fungi</taxon>
        <taxon>Dikarya</taxon>
        <taxon>Ascomycota</taxon>
        <taxon>Saccharomycotina</taxon>
        <taxon>Saccharomycetes</taxon>
        <taxon>Phaffomycetales</taxon>
        <taxon>Phaffomycetaceae</taxon>
        <taxon>Cyberlindnera</taxon>
    </lineage>
</organism>
<dbReference type="SUPFAM" id="SSF53474">
    <property type="entry name" value="alpha/beta-Hydrolases"/>
    <property type="match status" value="1"/>
</dbReference>
<dbReference type="OrthoDB" id="438440at2759"/>
<evidence type="ECO:0000313" key="7">
    <source>
        <dbReference type="Proteomes" id="UP000094389"/>
    </source>
</evidence>
<dbReference type="PANTHER" id="PTHR46640:SF1">
    <property type="entry name" value="FUNGAL LIPASE-LIKE DOMAIN-CONTAINING PROTEIN-RELATED"/>
    <property type="match status" value="1"/>
</dbReference>
<dbReference type="InterPro" id="IPR002921">
    <property type="entry name" value="Fungal_lipase-type"/>
</dbReference>